<dbReference type="EMBL" id="CAJOAZ010003584">
    <property type="protein sequence ID" value="CAF4016762.1"/>
    <property type="molecule type" value="Genomic_DNA"/>
</dbReference>
<evidence type="ECO:0000313" key="3">
    <source>
        <dbReference type="EMBL" id="CAF1321137.1"/>
    </source>
</evidence>
<evidence type="ECO:0000313" key="4">
    <source>
        <dbReference type="EMBL" id="CAF3835042.1"/>
    </source>
</evidence>
<dbReference type="Proteomes" id="UP000663860">
    <property type="component" value="Unassembled WGS sequence"/>
</dbReference>
<dbReference type="Proteomes" id="UP000663844">
    <property type="component" value="Unassembled WGS sequence"/>
</dbReference>
<dbReference type="Proteomes" id="UP000663845">
    <property type="component" value="Unassembled WGS sequence"/>
</dbReference>
<proteinExistence type="predicted"/>
<feature type="signal peptide" evidence="1">
    <location>
        <begin position="1"/>
        <end position="26"/>
    </location>
</feature>
<dbReference type="EMBL" id="CAJOBB010001279">
    <property type="protein sequence ID" value="CAF3835042.1"/>
    <property type="molecule type" value="Genomic_DNA"/>
</dbReference>
<gene>
    <name evidence="2" type="ORF">IZO911_LOCUS24010</name>
    <name evidence="3" type="ORF">JYZ213_LOCUS33411</name>
    <name evidence="4" type="ORF">KXQ929_LOCUS19105</name>
    <name evidence="5" type="ORF">OXD698_LOCUS30443</name>
</gene>
<reference evidence="3" key="1">
    <citation type="submission" date="2021-02" db="EMBL/GenBank/DDBJ databases">
        <authorList>
            <person name="Nowell W R."/>
        </authorList>
    </citation>
    <scope>NUCLEOTIDE SEQUENCE</scope>
</reference>
<dbReference type="EMBL" id="CAJNOE010000284">
    <property type="protein sequence ID" value="CAF1118604.1"/>
    <property type="molecule type" value="Genomic_DNA"/>
</dbReference>
<dbReference type="AlphaFoldDB" id="A0A815F487"/>
<name>A0A815F487_9BILA</name>
<accession>A0A815F487</accession>
<evidence type="ECO:0000313" key="6">
    <source>
        <dbReference type="Proteomes" id="UP000663845"/>
    </source>
</evidence>
<evidence type="ECO:0000313" key="5">
    <source>
        <dbReference type="EMBL" id="CAF4016762.1"/>
    </source>
</evidence>
<organism evidence="3 6">
    <name type="scientific">Adineta steineri</name>
    <dbReference type="NCBI Taxonomy" id="433720"/>
    <lineage>
        <taxon>Eukaryota</taxon>
        <taxon>Metazoa</taxon>
        <taxon>Spiralia</taxon>
        <taxon>Gnathifera</taxon>
        <taxon>Rotifera</taxon>
        <taxon>Eurotatoria</taxon>
        <taxon>Bdelloidea</taxon>
        <taxon>Adinetida</taxon>
        <taxon>Adinetidae</taxon>
        <taxon>Adineta</taxon>
    </lineage>
</organism>
<feature type="chain" id="PRO_5036227464" evidence="1">
    <location>
        <begin position="27"/>
        <end position="67"/>
    </location>
</feature>
<dbReference type="Proteomes" id="UP000663868">
    <property type="component" value="Unassembled WGS sequence"/>
</dbReference>
<evidence type="ECO:0000256" key="1">
    <source>
        <dbReference type="SAM" id="SignalP"/>
    </source>
</evidence>
<comment type="caution">
    <text evidence="3">The sequence shown here is derived from an EMBL/GenBank/DDBJ whole genome shotgun (WGS) entry which is preliminary data.</text>
</comment>
<sequence>MHHQIIILAMLVTILIITLGPMTVMSVDPKVCYMWDKCRGEHMAQGAQIVFWECGGVPAGCVFKGKK</sequence>
<keyword evidence="1" id="KW-0732">Signal</keyword>
<dbReference type="EMBL" id="CAJNOG010000631">
    <property type="protein sequence ID" value="CAF1321137.1"/>
    <property type="molecule type" value="Genomic_DNA"/>
</dbReference>
<protein>
    <submittedName>
        <fullName evidence="3">Uncharacterized protein</fullName>
    </submittedName>
</protein>
<evidence type="ECO:0000313" key="2">
    <source>
        <dbReference type="EMBL" id="CAF1118604.1"/>
    </source>
</evidence>